<dbReference type="Proteomes" id="UP001291926">
    <property type="component" value="Unassembled WGS sequence"/>
</dbReference>
<dbReference type="InterPro" id="IPR027728">
    <property type="entry name" value="Topless_fam"/>
</dbReference>
<gene>
    <name evidence="3" type="ORF">RD792_014455</name>
</gene>
<dbReference type="PANTHER" id="PTHR44083">
    <property type="entry name" value="TOPLESS-RELATED PROTEIN 1-RELATED"/>
    <property type="match status" value="1"/>
</dbReference>
<feature type="region of interest" description="Disordered" evidence="2">
    <location>
        <begin position="160"/>
        <end position="188"/>
    </location>
</feature>
<dbReference type="SMART" id="SM00320">
    <property type="entry name" value="WD40"/>
    <property type="match status" value="1"/>
</dbReference>
<keyword evidence="1" id="KW-0853">WD repeat</keyword>
<comment type="caution">
    <text evidence="3">The sequence shown here is derived from an EMBL/GenBank/DDBJ whole genome shotgun (WGS) entry which is preliminary data.</text>
</comment>
<feature type="compositionally biased region" description="Polar residues" evidence="2">
    <location>
        <begin position="160"/>
        <end position="171"/>
    </location>
</feature>
<organism evidence="3 4">
    <name type="scientific">Penstemon davidsonii</name>
    <dbReference type="NCBI Taxonomy" id="160366"/>
    <lineage>
        <taxon>Eukaryota</taxon>
        <taxon>Viridiplantae</taxon>
        <taxon>Streptophyta</taxon>
        <taxon>Embryophyta</taxon>
        <taxon>Tracheophyta</taxon>
        <taxon>Spermatophyta</taxon>
        <taxon>Magnoliopsida</taxon>
        <taxon>eudicotyledons</taxon>
        <taxon>Gunneridae</taxon>
        <taxon>Pentapetalae</taxon>
        <taxon>asterids</taxon>
        <taxon>lamiids</taxon>
        <taxon>Lamiales</taxon>
        <taxon>Plantaginaceae</taxon>
        <taxon>Cheloneae</taxon>
        <taxon>Penstemon</taxon>
    </lineage>
</organism>
<dbReference type="InterPro" id="IPR036322">
    <property type="entry name" value="WD40_repeat_dom_sf"/>
</dbReference>
<reference evidence="3 4" key="1">
    <citation type="journal article" date="2023" name="bioRxiv">
        <title>Genome report: Whole genome sequence and annotation of Penstemon davidsonii.</title>
        <authorList>
            <person name="Ostevik K.L."/>
            <person name="Alabady M."/>
            <person name="Zhang M."/>
            <person name="Rausher M.D."/>
        </authorList>
    </citation>
    <scope>NUCLEOTIDE SEQUENCE [LARGE SCALE GENOMIC DNA]</scope>
    <source>
        <strain evidence="3">DNT005</strain>
        <tissue evidence="3">Whole leaf</tissue>
    </source>
</reference>
<dbReference type="PANTHER" id="PTHR44083:SF35">
    <property type="entry name" value="TOPLESS-RELATED PROTEIN 4-LIKE ISOFORM X1"/>
    <property type="match status" value="1"/>
</dbReference>
<feature type="repeat" description="WD" evidence="1">
    <location>
        <begin position="311"/>
        <end position="343"/>
    </location>
</feature>
<accession>A0ABR0CQZ8</accession>
<keyword evidence="4" id="KW-1185">Reference proteome</keyword>
<dbReference type="Gene3D" id="2.130.10.10">
    <property type="entry name" value="YVTN repeat-like/Quinoprotein amine dehydrogenase"/>
    <property type="match status" value="1"/>
</dbReference>
<evidence type="ECO:0000313" key="3">
    <source>
        <dbReference type="EMBL" id="KAK4478948.1"/>
    </source>
</evidence>
<sequence length="404" mass="45099">MIEEKPRIRLVHLMRSDSKYSRVYSVQSQLSKIRRVVNSAVQSFVQDQLSLLTILDQLSLLTENLLKRPPRIVQFDTTKNILTVGDNFMVKYWDLDNVNLLATTYANGGFSGLLAVSTSENGVQILANKDGVQLLKLIENRPFDASRVSSAAKLKSTSYGAHNVNSGSPSNVDRVAREPPMVPTNRENRGFSYAKSRTIEEYSQCRSLRLTYSSSSTPIKVLRLTYTNSGLGILALASHGVHKLWKWPQNYANPTGKANANNEPMLWEPNGLAMTNDISNVNSENAVSYVDAATTHGNIHAWMTFKLKTKLYGQHRRVTGLAFSNTLNVLVSSGANSQLCLWSADIWELKTSKYLQMPHGRATSPAIDTCIQFHRDEKHLLAVHEAHIAVYEAPNLHALSRCRT</sequence>
<evidence type="ECO:0000256" key="1">
    <source>
        <dbReference type="PROSITE-ProRule" id="PRU00221"/>
    </source>
</evidence>
<dbReference type="SUPFAM" id="SSF50978">
    <property type="entry name" value="WD40 repeat-like"/>
    <property type="match status" value="1"/>
</dbReference>
<dbReference type="EMBL" id="JAYDYQ010002687">
    <property type="protein sequence ID" value="KAK4478948.1"/>
    <property type="molecule type" value="Genomic_DNA"/>
</dbReference>
<name>A0ABR0CQZ8_9LAMI</name>
<dbReference type="PROSITE" id="PS50082">
    <property type="entry name" value="WD_REPEATS_2"/>
    <property type="match status" value="1"/>
</dbReference>
<dbReference type="InterPro" id="IPR001680">
    <property type="entry name" value="WD40_rpt"/>
</dbReference>
<protein>
    <submittedName>
        <fullName evidence="3">Uncharacterized protein</fullName>
    </submittedName>
</protein>
<evidence type="ECO:0000256" key="2">
    <source>
        <dbReference type="SAM" id="MobiDB-lite"/>
    </source>
</evidence>
<proteinExistence type="predicted"/>
<dbReference type="InterPro" id="IPR015943">
    <property type="entry name" value="WD40/YVTN_repeat-like_dom_sf"/>
</dbReference>
<evidence type="ECO:0000313" key="4">
    <source>
        <dbReference type="Proteomes" id="UP001291926"/>
    </source>
</evidence>